<gene>
    <name evidence="3" type="ORF">COO20_14645</name>
</gene>
<dbReference type="PROSITE" id="PS51257">
    <property type="entry name" value="PROKAR_LIPOPROTEIN"/>
    <property type="match status" value="1"/>
</dbReference>
<evidence type="ECO:0000256" key="2">
    <source>
        <dbReference type="SAM" id="SignalP"/>
    </source>
</evidence>
<organism evidence="3 4">
    <name type="scientific">Thalassospira marina</name>
    <dbReference type="NCBI Taxonomy" id="2048283"/>
    <lineage>
        <taxon>Bacteria</taxon>
        <taxon>Pseudomonadati</taxon>
        <taxon>Pseudomonadota</taxon>
        <taxon>Alphaproteobacteria</taxon>
        <taxon>Rhodospirillales</taxon>
        <taxon>Thalassospiraceae</taxon>
        <taxon>Thalassospira</taxon>
    </lineage>
</organism>
<protein>
    <recommendedName>
        <fullName evidence="5">Pilus assembly protein CpaD</fullName>
    </recommendedName>
</protein>
<feature type="compositionally biased region" description="Polar residues" evidence="1">
    <location>
        <begin position="122"/>
        <end position="133"/>
    </location>
</feature>
<reference evidence="3 4" key="1">
    <citation type="submission" date="2017-09" db="EMBL/GenBank/DDBJ databases">
        <title>Biodiversity and function of Thalassospira species in the particle-attached aromatic-hydrocarbon-degrading consortia from the surface seawater of the South China Sea.</title>
        <authorList>
            <person name="Dong C."/>
            <person name="Liu R."/>
            <person name="Shao Z."/>
        </authorList>
    </citation>
    <scope>NUCLEOTIDE SEQUENCE [LARGE SCALE GENOMIC DNA]</scope>
    <source>
        <strain evidence="3 4">CSC1P2</strain>
    </source>
</reference>
<dbReference type="AlphaFoldDB" id="A0A2N3KS82"/>
<sequence length="204" mass="22287">MSAKARKYSLLIAVLGIAAPLLAACSGNTIEAPFYDTTNVEGFKRYAAPSNVMVMEVHDGQTGIDDESWAKLFSGRGFAPQLQFITPETARAEMANTDSNGTHPTLRPKHRMVVVVNPTQDTSRNSMCENPQNAPATTAPGETTTPVRFAFCSGDSIVSELRANIKTPIDQQQLDQMAPAIIHYLFPINQPDRNDNRCSRFAPC</sequence>
<dbReference type="RefSeq" id="WP_101267832.1">
    <property type="nucleotide sequence ID" value="NZ_NWTK01000009.1"/>
</dbReference>
<evidence type="ECO:0008006" key="5">
    <source>
        <dbReference type="Google" id="ProtNLM"/>
    </source>
</evidence>
<feature type="region of interest" description="Disordered" evidence="1">
    <location>
        <begin position="122"/>
        <end position="142"/>
    </location>
</feature>
<evidence type="ECO:0000313" key="4">
    <source>
        <dbReference type="Proteomes" id="UP000233597"/>
    </source>
</evidence>
<dbReference type="Proteomes" id="UP000233597">
    <property type="component" value="Unassembled WGS sequence"/>
</dbReference>
<dbReference type="OrthoDB" id="7344127at2"/>
<evidence type="ECO:0000256" key="1">
    <source>
        <dbReference type="SAM" id="MobiDB-lite"/>
    </source>
</evidence>
<name>A0A2N3KS82_9PROT</name>
<feature type="signal peptide" evidence="2">
    <location>
        <begin position="1"/>
        <end position="23"/>
    </location>
</feature>
<dbReference type="EMBL" id="NWTK01000009">
    <property type="protein sequence ID" value="PKR53333.1"/>
    <property type="molecule type" value="Genomic_DNA"/>
</dbReference>
<evidence type="ECO:0000313" key="3">
    <source>
        <dbReference type="EMBL" id="PKR53333.1"/>
    </source>
</evidence>
<comment type="caution">
    <text evidence="3">The sequence shown here is derived from an EMBL/GenBank/DDBJ whole genome shotgun (WGS) entry which is preliminary data.</text>
</comment>
<proteinExistence type="predicted"/>
<accession>A0A2N3KS82</accession>
<keyword evidence="2" id="KW-0732">Signal</keyword>
<feature type="chain" id="PRO_5014762205" description="Pilus assembly protein CpaD" evidence="2">
    <location>
        <begin position="24"/>
        <end position="204"/>
    </location>
</feature>